<dbReference type="EMBL" id="JABELV010000009">
    <property type="protein sequence ID" value="KAG7571235.1"/>
    <property type="molecule type" value="Genomic_DNA"/>
</dbReference>
<feature type="region of interest" description="Disordered" evidence="1">
    <location>
        <begin position="1"/>
        <end position="55"/>
    </location>
</feature>
<feature type="compositionally biased region" description="Low complexity" evidence="1">
    <location>
        <begin position="119"/>
        <end position="135"/>
    </location>
</feature>
<evidence type="ECO:0000313" key="3">
    <source>
        <dbReference type="Proteomes" id="UP000812966"/>
    </source>
</evidence>
<evidence type="ECO:0000313" key="2">
    <source>
        <dbReference type="EMBL" id="KAG7571235.1"/>
    </source>
</evidence>
<protein>
    <submittedName>
        <fullName evidence="2">Uncharacterized protein</fullName>
    </submittedName>
</protein>
<feature type="compositionally biased region" description="Low complexity" evidence="1">
    <location>
        <begin position="260"/>
        <end position="272"/>
    </location>
</feature>
<feature type="compositionally biased region" description="Acidic residues" evidence="1">
    <location>
        <begin position="315"/>
        <end position="335"/>
    </location>
</feature>
<name>A0A8K0JSC2_9TREE</name>
<comment type="caution">
    <text evidence="2">The sequence shown here is derived from an EMBL/GenBank/DDBJ whole genome shotgun (WGS) entry which is preliminary data.</text>
</comment>
<feature type="compositionally biased region" description="Polar residues" evidence="1">
    <location>
        <begin position="287"/>
        <end position="304"/>
    </location>
</feature>
<accession>A0A8K0JSC2</accession>
<evidence type="ECO:0000256" key="1">
    <source>
        <dbReference type="SAM" id="MobiDB-lite"/>
    </source>
</evidence>
<gene>
    <name evidence="2" type="ORF">FFLO_00747</name>
</gene>
<dbReference type="Proteomes" id="UP000812966">
    <property type="component" value="Unassembled WGS sequence"/>
</dbReference>
<feature type="region of interest" description="Disordered" evidence="1">
    <location>
        <begin position="260"/>
        <end position="354"/>
    </location>
</feature>
<feature type="compositionally biased region" description="Low complexity" evidence="1">
    <location>
        <begin position="96"/>
        <end position="111"/>
    </location>
</feature>
<organism evidence="2 3">
    <name type="scientific">Filobasidium floriforme</name>
    <dbReference type="NCBI Taxonomy" id="5210"/>
    <lineage>
        <taxon>Eukaryota</taxon>
        <taxon>Fungi</taxon>
        <taxon>Dikarya</taxon>
        <taxon>Basidiomycota</taxon>
        <taxon>Agaricomycotina</taxon>
        <taxon>Tremellomycetes</taxon>
        <taxon>Filobasidiales</taxon>
        <taxon>Filobasidiaceae</taxon>
        <taxon>Filobasidium</taxon>
    </lineage>
</organism>
<feature type="compositionally biased region" description="Low complexity" evidence="1">
    <location>
        <begin position="42"/>
        <end position="53"/>
    </location>
</feature>
<feature type="compositionally biased region" description="Polar residues" evidence="1">
    <location>
        <begin position="215"/>
        <end position="235"/>
    </location>
</feature>
<feature type="region of interest" description="Disordered" evidence="1">
    <location>
        <begin position="207"/>
        <end position="248"/>
    </location>
</feature>
<keyword evidence="3" id="KW-1185">Reference proteome</keyword>
<feature type="region of interest" description="Disordered" evidence="1">
    <location>
        <begin position="96"/>
        <end position="144"/>
    </location>
</feature>
<proteinExistence type="predicted"/>
<dbReference type="AlphaFoldDB" id="A0A8K0JSC2"/>
<feature type="compositionally biased region" description="Polar residues" evidence="1">
    <location>
        <begin position="31"/>
        <end position="41"/>
    </location>
</feature>
<feature type="region of interest" description="Disordered" evidence="1">
    <location>
        <begin position="159"/>
        <end position="182"/>
    </location>
</feature>
<reference evidence="2" key="1">
    <citation type="submission" date="2020-04" db="EMBL/GenBank/DDBJ databases">
        <title>Analysis of mating type loci in Filobasidium floriforme.</title>
        <authorList>
            <person name="Nowrousian M."/>
        </authorList>
    </citation>
    <scope>NUCLEOTIDE SEQUENCE</scope>
    <source>
        <strain evidence="2">CBS 6242</strain>
    </source>
</reference>
<sequence length="379" mass="41903">MPHQHVHNLTPYPHSAEGSAFPFPTIPAKQSPMQLQPQRTPSSSSSTSSSYASFRYPTPHAQSYPSASFPLKLSTIHSPVPPSLLQRRRSSCCTVSSMDSLASASTTSTSSWGNWSVDSPVPGLSRSGSSSSRTGAGVGEDLKTPETVLFGDFEDEISHNVKLNAEQRQEEHEEEEEDFAHSHSHLLVSAMKTKKSTMARPRLFVKLAEPEQKTSPRLQRTQTPLELWTMRSQRSAPVHEEEMEMEMKEEDITAIKATTRTTKATSTTTPTRPKLERKLTPHPATGPASTQHLKGAFPSTTSGSDFAFEGLVLNEVDEDEQAESSEERAEDEEEEKSTRPSNLWNISLPPATRGRPIHRMALGRRFSSVIEEGKVWLAV</sequence>